<proteinExistence type="predicted"/>
<evidence type="ECO:0000313" key="4">
    <source>
        <dbReference type="Proteomes" id="UP000621856"/>
    </source>
</evidence>
<evidence type="ECO:0000313" key="3">
    <source>
        <dbReference type="EMBL" id="NHK28007.1"/>
    </source>
</evidence>
<keyword evidence="1" id="KW-0812">Transmembrane</keyword>
<organism evidence="2 4">
    <name type="scientific">Aquisalinus luteolus</name>
    <dbReference type="NCBI Taxonomy" id="1566827"/>
    <lineage>
        <taxon>Bacteria</taxon>
        <taxon>Pseudomonadati</taxon>
        <taxon>Pseudomonadota</taxon>
        <taxon>Alphaproteobacteria</taxon>
        <taxon>Parvularculales</taxon>
        <taxon>Parvularculaceae</taxon>
        <taxon>Aquisalinus</taxon>
    </lineage>
</organism>
<feature type="transmembrane region" description="Helical" evidence="1">
    <location>
        <begin position="39"/>
        <end position="57"/>
    </location>
</feature>
<reference evidence="3 5" key="2">
    <citation type="submission" date="2020-02" db="EMBL/GenBank/DDBJ databases">
        <title>Genome sequence of Parvularcula flava strain NH6-79.</title>
        <authorList>
            <person name="Abdul Karim M.H."/>
            <person name="Lam M.Q."/>
            <person name="Chen S.J."/>
            <person name="Yahya A."/>
            <person name="Shahir S."/>
            <person name="Shamsir M.S."/>
            <person name="Chong C.S."/>
        </authorList>
    </citation>
    <scope>NUCLEOTIDE SEQUENCE [LARGE SCALE GENOMIC DNA]</scope>
    <source>
        <strain evidence="3 5">NH6-79</strain>
    </source>
</reference>
<dbReference type="Proteomes" id="UP000621856">
    <property type="component" value="Unassembled WGS sequence"/>
</dbReference>
<evidence type="ECO:0008006" key="6">
    <source>
        <dbReference type="Google" id="ProtNLM"/>
    </source>
</evidence>
<protein>
    <recommendedName>
        <fullName evidence="6">Transmembrane protein</fullName>
    </recommendedName>
</protein>
<keyword evidence="5" id="KW-1185">Reference proteome</keyword>
<dbReference type="EMBL" id="VCJR02000002">
    <property type="protein sequence ID" value="NHK28007.1"/>
    <property type="molecule type" value="Genomic_DNA"/>
</dbReference>
<sequence length="120" mass="12548">MRYFLFFAYCLAALVAILYYAIPIGGHVAGGVLTSMAGGWGYAFLFVILALITFIVVKPSAPPTFGRSLLATLFVALMAAAMMLLVRPAPPGHLALTIALAGLTALMILFAMAALAGRKA</sequence>
<evidence type="ECO:0000256" key="1">
    <source>
        <dbReference type="SAM" id="Phobius"/>
    </source>
</evidence>
<dbReference type="AlphaFoldDB" id="A0A8J3EUG7"/>
<reference evidence="2" key="1">
    <citation type="journal article" date="2014" name="Int. J. Syst. Evol. Microbiol.">
        <title>Complete genome sequence of Corynebacterium casei LMG S-19264T (=DSM 44701T), isolated from a smear-ripened cheese.</title>
        <authorList>
            <consortium name="US DOE Joint Genome Institute (JGI-PGF)"/>
            <person name="Walter F."/>
            <person name="Albersmeier A."/>
            <person name="Kalinowski J."/>
            <person name="Ruckert C."/>
        </authorList>
    </citation>
    <scope>NUCLEOTIDE SEQUENCE</scope>
    <source>
        <strain evidence="2">CGMCC 1.14984</strain>
    </source>
</reference>
<dbReference type="Proteomes" id="UP000818603">
    <property type="component" value="Unassembled WGS sequence"/>
</dbReference>
<dbReference type="EMBL" id="BMGZ01000002">
    <property type="protein sequence ID" value="GGH97186.1"/>
    <property type="molecule type" value="Genomic_DNA"/>
</dbReference>
<evidence type="ECO:0000313" key="2">
    <source>
        <dbReference type="EMBL" id="GGH97186.1"/>
    </source>
</evidence>
<comment type="caution">
    <text evidence="2">The sequence shown here is derived from an EMBL/GenBank/DDBJ whole genome shotgun (WGS) entry which is preliminary data.</text>
</comment>
<keyword evidence="1" id="KW-1133">Transmembrane helix</keyword>
<feature type="transmembrane region" description="Helical" evidence="1">
    <location>
        <begin position="69"/>
        <end position="86"/>
    </location>
</feature>
<dbReference type="RefSeq" id="WP_155139647.1">
    <property type="nucleotide sequence ID" value="NZ_BMGZ01000002.1"/>
</dbReference>
<reference evidence="2" key="3">
    <citation type="submission" date="2020-09" db="EMBL/GenBank/DDBJ databases">
        <authorList>
            <person name="Sun Q."/>
            <person name="Zhou Y."/>
        </authorList>
    </citation>
    <scope>NUCLEOTIDE SEQUENCE</scope>
    <source>
        <strain evidence="2">CGMCC 1.14984</strain>
    </source>
</reference>
<keyword evidence="1" id="KW-0472">Membrane</keyword>
<gene>
    <name evidence="3" type="ORF">FF098_008835</name>
    <name evidence="2" type="ORF">GCM10011355_17790</name>
</gene>
<name>A0A8J3EUG7_9PROT</name>
<evidence type="ECO:0000313" key="5">
    <source>
        <dbReference type="Proteomes" id="UP000818603"/>
    </source>
</evidence>
<accession>A0A8J3EUG7</accession>
<feature type="transmembrane region" description="Helical" evidence="1">
    <location>
        <begin position="92"/>
        <end position="116"/>
    </location>
</feature>